<dbReference type="EMBL" id="DRNB01000063">
    <property type="protein sequence ID" value="HHJ63630.1"/>
    <property type="molecule type" value="Genomic_DNA"/>
</dbReference>
<evidence type="ECO:0000313" key="2">
    <source>
        <dbReference type="EMBL" id="HHJ63630.1"/>
    </source>
</evidence>
<accession>A0A7C5L9K5</accession>
<organism evidence="2">
    <name type="scientific">Aquifex aeolicus</name>
    <dbReference type="NCBI Taxonomy" id="63363"/>
    <lineage>
        <taxon>Bacteria</taxon>
        <taxon>Pseudomonadati</taxon>
        <taxon>Aquificota</taxon>
        <taxon>Aquificia</taxon>
        <taxon>Aquificales</taxon>
        <taxon>Aquificaceae</taxon>
        <taxon>Aquifex</taxon>
    </lineage>
</organism>
<keyword evidence="1" id="KW-0812">Transmembrane</keyword>
<reference evidence="2" key="1">
    <citation type="journal article" date="2020" name="mSystems">
        <title>Genome- and Community-Level Interaction Insights into Carbon Utilization and Element Cycling Functions of Hydrothermarchaeota in Hydrothermal Sediment.</title>
        <authorList>
            <person name="Zhou Z."/>
            <person name="Liu Y."/>
            <person name="Xu W."/>
            <person name="Pan J."/>
            <person name="Luo Z.H."/>
            <person name="Li M."/>
        </authorList>
    </citation>
    <scope>NUCLEOTIDE SEQUENCE [LARGE SCALE GENOMIC DNA]</scope>
    <source>
        <strain evidence="2">HyVt-501</strain>
    </source>
</reference>
<name>A0A7C5L9K5_AQUAO</name>
<proteinExistence type="predicted"/>
<dbReference type="AlphaFoldDB" id="A0A7C5L9K5"/>
<comment type="caution">
    <text evidence="2">The sequence shown here is derived from an EMBL/GenBank/DDBJ whole genome shotgun (WGS) entry which is preliminary data.</text>
</comment>
<feature type="transmembrane region" description="Helical" evidence="1">
    <location>
        <begin position="263"/>
        <end position="282"/>
    </location>
</feature>
<feature type="transmembrane region" description="Helical" evidence="1">
    <location>
        <begin position="50"/>
        <end position="74"/>
    </location>
</feature>
<dbReference type="Proteomes" id="UP000885792">
    <property type="component" value="Unassembled WGS sequence"/>
</dbReference>
<evidence type="ECO:0000256" key="1">
    <source>
        <dbReference type="SAM" id="Phobius"/>
    </source>
</evidence>
<feature type="transmembrane region" description="Helical" evidence="1">
    <location>
        <begin position="15"/>
        <end position="38"/>
    </location>
</feature>
<keyword evidence="1" id="KW-1133">Transmembrane helix</keyword>
<gene>
    <name evidence="2" type="ORF">ENJ61_01855</name>
</gene>
<feature type="transmembrane region" description="Helical" evidence="1">
    <location>
        <begin position="237"/>
        <end position="257"/>
    </location>
</feature>
<feature type="transmembrane region" description="Helical" evidence="1">
    <location>
        <begin position="94"/>
        <end position="118"/>
    </location>
</feature>
<sequence length="286" mass="33556">MFRRLVLWKVTRSTYTVALLLAFVLLMVQIFRIGFILFGLPLTSSVPFFLVWFAYYTFFFIPDGLIAGVATGVYELKEKRLLHVLYSFHLSPRRIFGFFALPVLFFFLLSLGLSFLLFEEHVSFARRGLLIQYKDRIFENIPEKTFLDTGGVVAYVEEKKGDELRNIFLRYRNIHILAQSARYEGNGRFLFVDGSLLTKERDKYFLMEFERYWLDTEEFLSAELREKRIRKERVRNVVNALSVIPFSLLAFFGALKLCRTHTQLYYLIAGGIVLHQLLLFAVKVSL</sequence>
<keyword evidence="1" id="KW-0472">Membrane</keyword>
<protein>
    <submittedName>
        <fullName evidence="2">LptF/LptG family permease</fullName>
    </submittedName>
</protein>